<proteinExistence type="predicted"/>
<protein>
    <submittedName>
        <fullName evidence="1">Uncharacterized protein</fullName>
    </submittedName>
</protein>
<name>A0A251RTI4_HELAN</name>
<dbReference type="Proteomes" id="UP000215914">
    <property type="component" value="Chromosome 17"/>
</dbReference>
<dbReference type="AlphaFoldDB" id="A0A251RTI4"/>
<evidence type="ECO:0000313" key="2">
    <source>
        <dbReference type="Proteomes" id="UP000215914"/>
    </source>
</evidence>
<gene>
    <name evidence="1" type="ORF">HannXRQ_Chr17g0563631</name>
</gene>
<evidence type="ECO:0000313" key="1">
    <source>
        <dbReference type="EMBL" id="OTF87597.1"/>
    </source>
</evidence>
<reference evidence="2" key="1">
    <citation type="journal article" date="2017" name="Nature">
        <title>The sunflower genome provides insights into oil metabolism, flowering and Asterid evolution.</title>
        <authorList>
            <person name="Badouin H."/>
            <person name="Gouzy J."/>
            <person name="Grassa C.J."/>
            <person name="Murat F."/>
            <person name="Staton S.E."/>
            <person name="Cottret L."/>
            <person name="Lelandais-Briere C."/>
            <person name="Owens G.L."/>
            <person name="Carrere S."/>
            <person name="Mayjonade B."/>
            <person name="Legrand L."/>
            <person name="Gill N."/>
            <person name="Kane N.C."/>
            <person name="Bowers J.E."/>
            <person name="Hubner S."/>
            <person name="Bellec A."/>
            <person name="Berard A."/>
            <person name="Berges H."/>
            <person name="Blanchet N."/>
            <person name="Boniface M.C."/>
            <person name="Brunel D."/>
            <person name="Catrice O."/>
            <person name="Chaidir N."/>
            <person name="Claudel C."/>
            <person name="Donnadieu C."/>
            <person name="Faraut T."/>
            <person name="Fievet G."/>
            <person name="Helmstetter N."/>
            <person name="King M."/>
            <person name="Knapp S.J."/>
            <person name="Lai Z."/>
            <person name="Le Paslier M.C."/>
            <person name="Lippi Y."/>
            <person name="Lorenzon L."/>
            <person name="Mandel J.R."/>
            <person name="Marage G."/>
            <person name="Marchand G."/>
            <person name="Marquand E."/>
            <person name="Bret-Mestries E."/>
            <person name="Morien E."/>
            <person name="Nambeesan S."/>
            <person name="Nguyen T."/>
            <person name="Pegot-Espagnet P."/>
            <person name="Pouilly N."/>
            <person name="Raftis F."/>
            <person name="Sallet E."/>
            <person name="Schiex T."/>
            <person name="Thomas J."/>
            <person name="Vandecasteele C."/>
            <person name="Vares D."/>
            <person name="Vear F."/>
            <person name="Vautrin S."/>
            <person name="Crespi M."/>
            <person name="Mangin B."/>
            <person name="Burke J.M."/>
            <person name="Salse J."/>
            <person name="Munos S."/>
            <person name="Vincourt P."/>
            <person name="Rieseberg L.H."/>
            <person name="Langlade N.B."/>
        </authorList>
    </citation>
    <scope>NUCLEOTIDE SEQUENCE [LARGE SCALE GENOMIC DNA]</scope>
    <source>
        <strain evidence="2">cv. SF193</strain>
    </source>
</reference>
<dbReference type="EMBL" id="CM007906">
    <property type="protein sequence ID" value="OTF87597.1"/>
    <property type="molecule type" value="Genomic_DNA"/>
</dbReference>
<sequence length="57" mass="6387">MESSHFWNYGQCTKYSLANLEAGALALKIDLIGRTQQRKQLVRKKQPGCRHAGKAKG</sequence>
<keyword evidence="2" id="KW-1185">Reference proteome</keyword>
<dbReference type="InParanoid" id="A0A251RTI4"/>
<organism evidence="1 2">
    <name type="scientific">Helianthus annuus</name>
    <name type="common">Common sunflower</name>
    <dbReference type="NCBI Taxonomy" id="4232"/>
    <lineage>
        <taxon>Eukaryota</taxon>
        <taxon>Viridiplantae</taxon>
        <taxon>Streptophyta</taxon>
        <taxon>Embryophyta</taxon>
        <taxon>Tracheophyta</taxon>
        <taxon>Spermatophyta</taxon>
        <taxon>Magnoliopsida</taxon>
        <taxon>eudicotyledons</taxon>
        <taxon>Gunneridae</taxon>
        <taxon>Pentapetalae</taxon>
        <taxon>asterids</taxon>
        <taxon>campanulids</taxon>
        <taxon>Asterales</taxon>
        <taxon>Asteraceae</taxon>
        <taxon>Asteroideae</taxon>
        <taxon>Heliantheae alliance</taxon>
        <taxon>Heliantheae</taxon>
        <taxon>Helianthus</taxon>
    </lineage>
</organism>
<accession>A0A251RTI4</accession>